<dbReference type="EMBL" id="SIHI01000001">
    <property type="protein sequence ID" value="TWT58490.1"/>
    <property type="molecule type" value="Genomic_DNA"/>
</dbReference>
<proteinExistence type="predicted"/>
<evidence type="ECO:0000313" key="3">
    <source>
        <dbReference type="Proteomes" id="UP000317243"/>
    </source>
</evidence>
<name>A0A5C5X6C7_9PLAN</name>
<feature type="region of interest" description="Disordered" evidence="1">
    <location>
        <begin position="18"/>
        <end position="143"/>
    </location>
</feature>
<evidence type="ECO:0008006" key="4">
    <source>
        <dbReference type="Google" id="ProtNLM"/>
    </source>
</evidence>
<reference evidence="2 3" key="1">
    <citation type="submission" date="2019-02" db="EMBL/GenBank/DDBJ databases">
        <title>Deep-cultivation of Planctomycetes and their phenomic and genomic characterization uncovers novel biology.</title>
        <authorList>
            <person name="Wiegand S."/>
            <person name="Jogler M."/>
            <person name="Boedeker C."/>
            <person name="Pinto D."/>
            <person name="Vollmers J."/>
            <person name="Rivas-Marin E."/>
            <person name="Kohn T."/>
            <person name="Peeters S.H."/>
            <person name="Heuer A."/>
            <person name="Rast P."/>
            <person name="Oberbeckmann S."/>
            <person name="Bunk B."/>
            <person name="Jeske O."/>
            <person name="Meyerdierks A."/>
            <person name="Storesund J.E."/>
            <person name="Kallscheuer N."/>
            <person name="Luecker S."/>
            <person name="Lage O.M."/>
            <person name="Pohl T."/>
            <person name="Merkel B.J."/>
            <person name="Hornburger P."/>
            <person name="Mueller R.-W."/>
            <person name="Bruemmer F."/>
            <person name="Labrenz M."/>
            <person name="Spormann A.M."/>
            <person name="Op Den Camp H."/>
            <person name="Overmann J."/>
            <person name="Amann R."/>
            <person name="Jetten M.S.M."/>
            <person name="Mascher T."/>
            <person name="Medema M.H."/>
            <person name="Devos D.P."/>
            <person name="Kaster A.-K."/>
            <person name="Ovreas L."/>
            <person name="Rohde M."/>
            <person name="Galperin M.Y."/>
            <person name="Jogler C."/>
        </authorList>
    </citation>
    <scope>NUCLEOTIDE SEQUENCE [LARGE SCALE GENOMIC DNA]</scope>
    <source>
        <strain evidence="2 3">KOR42</strain>
    </source>
</reference>
<evidence type="ECO:0000256" key="1">
    <source>
        <dbReference type="SAM" id="MobiDB-lite"/>
    </source>
</evidence>
<protein>
    <recommendedName>
        <fullName evidence="4">Zinc finger/thioredoxin putative domain-containing protein</fullName>
    </recommendedName>
</protein>
<dbReference type="OrthoDB" id="271213at2"/>
<feature type="compositionally biased region" description="Low complexity" evidence="1">
    <location>
        <begin position="133"/>
        <end position="143"/>
    </location>
</feature>
<dbReference type="Gene3D" id="2.20.28.160">
    <property type="match status" value="1"/>
</dbReference>
<dbReference type="Proteomes" id="UP000317243">
    <property type="component" value="Unassembled WGS sequence"/>
</dbReference>
<sequence length="347" mass="36666">MTIRYQCPECDQVLKIRDDKAGSAAKCPSCKNKFVVPEPTSDESSEASGDSPPVKKKASSPKTERPETAKASKASKKSEAKTKPAADPDEFDPADFLMEDGPGAKASAGLVEKAPADKGPATDSQGRRLLTPNSASAAKRASMSPAAAAAEDASINASANARDLLTKTMDESRVKASSMPAAEKKPSFDFSGAQKELIRYSPHIGGALAAILVAYFIAQSIFGEGVDLPPLYDVSGTVTVNGKALPNVTVIFEPLDATKGGADGGPKRLRTSTGVTDENGYFSLYYMQGERGAPKGKGRIWLQPNSAADVMKIPPEYAGRGNDIREVREAGNEGKFNIEIEQKPPQQ</sequence>
<gene>
    <name evidence="2" type="ORF">KOR42_18650</name>
</gene>
<comment type="caution">
    <text evidence="2">The sequence shown here is derived from an EMBL/GenBank/DDBJ whole genome shotgun (WGS) entry which is preliminary data.</text>
</comment>
<organism evidence="2 3">
    <name type="scientific">Thalassoglobus neptunius</name>
    <dbReference type="NCBI Taxonomy" id="1938619"/>
    <lineage>
        <taxon>Bacteria</taxon>
        <taxon>Pseudomonadati</taxon>
        <taxon>Planctomycetota</taxon>
        <taxon>Planctomycetia</taxon>
        <taxon>Planctomycetales</taxon>
        <taxon>Planctomycetaceae</taxon>
        <taxon>Thalassoglobus</taxon>
    </lineage>
</organism>
<keyword evidence="3" id="KW-1185">Reference proteome</keyword>
<feature type="compositionally biased region" description="Basic and acidic residues" evidence="1">
    <location>
        <begin position="62"/>
        <end position="86"/>
    </location>
</feature>
<accession>A0A5C5X6C7</accession>
<dbReference type="RefSeq" id="WP_146508919.1">
    <property type="nucleotide sequence ID" value="NZ_SIHI01000001.1"/>
</dbReference>
<evidence type="ECO:0000313" key="2">
    <source>
        <dbReference type="EMBL" id="TWT58490.1"/>
    </source>
</evidence>
<dbReference type="AlphaFoldDB" id="A0A5C5X6C7"/>